<reference evidence="1" key="1">
    <citation type="journal article" date="2014" name="Front. Microbiol.">
        <title>High frequency of phylogenetically diverse reductive dehalogenase-homologous genes in deep subseafloor sedimentary metagenomes.</title>
        <authorList>
            <person name="Kawai M."/>
            <person name="Futagami T."/>
            <person name="Toyoda A."/>
            <person name="Takaki Y."/>
            <person name="Nishi S."/>
            <person name="Hori S."/>
            <person name="Arai W."/>
            <person name="Tsubouchi T."/>
            <person name="Morono Y."/>
            <person name="Uchiyama I."/>
            <person name="Ito T."/>
            <person name="Fujiyama A."/>
            <person name="Inagaki F."/>
            <person name="Takami H."/>
        </authorList>
    </citation>
    <scope>NUCLEOTIDE SEQUENCE</scope>
    <source>
        <strain evidence="1">Expedition CK06-06</strain>
    </source>
</reference>
<evidence type="ECO:0000313" key="1">
    <source>
        <dbReference type="EMBL" id="GAH39055.1"/>
    </source>
</evidence>
<gene>
    <name evidence="1" type="ORF">S03H2_22692</name>
</gene>
<organism evidence="1">
    <name type="scientific">marine sediment metagenome</name>
    <dbReference type="NCBI Taxonomy" id="412755"/>
    <lineage>
        <taxon>unclassified sequences</taxon>
        <taxon>metagenomes</taxon>
        <taxon>ecological metagenomes</taxon>
    </lineage>
</organism>
<protein>
    <submittedName>
        <fullName evidence="1">Uncharacterized protein</fullName>
    </submittedName>
</protein>
<dbReference type="EMBL" id="BARU01012265">
    <property type="protein sequence ID" value="GAH39055.1"/>
    <property type="molecule type" value="Genomic_DNA"/>
</dbReference>
<accession>X1G2P5</accession>
<name>X1G2P5_9ZZZZ</name>
<comment type="caution">
    <text evidence="1">The sequence shown here is derived from an EMBL/GenBank/DDBJ whole genome shotgun (WGS) entry which is preliminary data.</text>
</comment>
<sequence>MYRVNKMKLSENNREMIYEEIQFVIGKMRESENMDESLYYLSAIHSVINRVFNLEFNQHLVFMHFILVNCYGIINKAVELSRQRKKPITIDMVFFKKLIDLLEILADTIKEDKSTFETLEKISVFVYSITGNGYYLQKKGVNVINF</sequence>
<proteinExistence type="predicted"/>
<dbReference type="AlphaFoldDB" id="X1G2P5"/>